<dbReference type="PROSITE" id="PS51184">
    <property type="entry name" value="JMJC"/>
    <property type="match status" value="1"/>
</dbReference>
<dbReference type="AlphaFoldDB" id="A0A4S4MMZ0"/>
<feature type="region of interest" description="Disordered" evidence="2">
    <location>
        <begin position="615"/>
        <end position="700"/>
    </location>
</feature>
<sequence>MFTVDWLLKNGQQTISVRNVVDRTDTPLSLAEFIDHSRQMTAMNSEDACNGSSFWFMTESGDAPEATQYFQNHIGKELDWEDHTASVEDFAKAPFTVYIAEQELGDLVLVPPRSSHQVVNYGGLTVKTSWSRMTVAGLTTALYHELPLYRRVCRAEQYRVKHILYRALITMTDELKQLSQNNDGKEDKLQLYTTQLHDIVQLFDFVLGEEYTSRQVNLDTVPSSDRLTIKIPPIRQIRGSTIPQPNSSKQDNRDEIYHFACDFCGADIFQTFFECVRCQDRRAPEDKSSNALIICSSCYVEGRTCACENMQIKQCRRFIKLLEDRNLAAEVFNGAGAASQRLSLLNHEDIEKFSSVLLSEAAEKLLLRREDLKLKSKPAARQCRIKIGQSHPTHADCIVTCHVCHAGRCFGHLLEIGIHSSEAILRVQAGPKPNNAPDGQWHSRHNRSNDEFNEGAAALHEADRRGSVIPTFAHKLVALARNGACRPLNATYTKLGWYDVNPYVAIEDDMPQHGEADSAISSQEGDDSSQFDELDSDSSDPDFRASTSRRKPAPRRKSASTAMSKPTTASRGRPRLANAHASSSSSLTPLLSTGTGYISIGSGSASFFDDSYGVPSPTFSEDRRKDVTPVASMEKKRRFMSPRRAAEDEHAAKRRRDAASQSREASSSGLFRSTDRGFASQNHARSNEPPSDEHEKLHSSHLFQQRTIEQLLGQLTQARAVHREMAESVNRSIQDNVRIQEMEVEIAELKTRIGELEKNQRAFLNFAQQLKHKMEKPEYAIKEDVCKAIMEEIHDVLQPLVRLSVAGLIDEHMQAFYKAKDDPQPLPPQAQERPEDRLYGLPQSQSQSWASV</sequence>
<dbReference type="EMBL" id="SGPM01000267">
    <property type="protein sequence ID" value="THH27252.1"/>
    <property type="molecule type" value="Genomic_DNA"/>
</dbReference>
<name>A0A4S4MMZ0_9APHY</name>
<dbReference type="Proteomes" id="UP000308730">
    <property type="component" value="Unassembled WGS sequence"/>
</dbReference>
<accession>A0A4S4MMZ0</accession>
<dbReference type="SUPFAM" id="SSF51197">
    <property type="entry name" value="Clavaminate synthase-like"/>
    <property type="match status" value="1"/>
</dbReference>
<evidence type="ECO:0000313" key="4">
    <source>
        <dbReference type="EMBL" id="THH27252.1"/>
    </source>
</evidence>
<feature type="region of interest" description="Disordered" evidence="2">
    <location>
        <begin position="429"/>
        <end position="448"/>
    </location>
</feature>
<feature type="region of interest" description="Disordered" evidence="2">
    <location>
        <begin position="819"/>
        <end position="852"/>
    </location>
</feature>
<reference evidence="4 5" key="1">
    <citation type="submission" date="2019-02" db="EMBL/GenBank/DDBJ databases">
        <title>Genome sequencing of the rare red list fungi Antrodiella citrinella (Flaviporus citrinellus).</title>
        <authorList>
            <person name="Buettner E."/>
            <person name="Kellner H."/>
        </authorList>
    </citation>
    <scope>NUCLEOTIDE SEQUENCE [LARGE SCALE GENOMIC DNA]</scope>
    <source>
        <strain evidence="4 5">DSM 108506</strain>
    </source>
</reference>
<feature type="region of interest" description="Disordered" evidence="2">
    <location>
        <begin position="514"/>
        <end position="590"/>
    </location>
</feature>
<comment type="caution">
    <text evidence="4">The sequence shown here is derived from an EMBL/GenBank/DDBJ whole genome shotgun (WGS) entry which is preliminary data.</text>
</comment>
<evidence type="ECO:0000313" key="5">
    <source>
        <dbReference type="Proteomes" id="UP000308730"/>
    </source>
</evidence>
<feature type="domain" description="JmjC" evidence="3">
    <location>
        <begin position="1"/>
        <end position="149"/>
    </location>
</feature>
<proteinExistence type="predicted"/>
<feature type="compositionally biased region" description="Polar residues" evidence="2">
    <location>
        <begin position="559"/>
        <end position="570"/>
    </location>
</feature>
<dbReference type="Pfam" id="PF02373">
    <property type="entry name" value="JmjC"/>
    <property type="match status" value="1"/>
</dbReference>
<evidence type="ECO:0000256" key="2">
    <source>
        <dbReference type="SAM" id="MobiDB-lite"/>
    </source>
</evidence>
<protein>
    <recommendedName>
        <fullName evidence="3">JmjC domain-containing protein</fullName>
    </recommendedName>
</protein>
<feature type="compositionally biased region" description="Acidic residues" evidence="2">
    <location>
        <begin position="524"/>
        <end position="540"/>
    </location>
</feature>
<dbReference type="InterPro" id="IPR003347">
    <property type="entry name" value="JmjC_dom"/>
</dbReference>
<dbReference type="OrthoDB" id="298344at2759"/>
<feature type="coiled-coil region" evidence="1">
    <location>
        <begin position="168"/>
        <end position="195"/>
    </location>
</feature>
<gene>
    <name evidence="4" type="ORF">EUX98_g6941</name>
</gene>
<evidence type="ECO:0000259" key="3">
    <source>
        <dbReference type="PROSITE" id="PS51184"/>
    </source>
</evidence>
<evidence type="ECO:0000256" key="1">
    <source>
        <dbReference type="SAM" id="Coils"/>
    </source>
</evidence>
<feature type="compositionally biased region" description="Basic residues" evidence="2">
    <location>
        <begin position="547"/>
        <end position="558"/>
    </location>
</feature>
<keyword evidence="5" id="KW-1185">Reference proteome</keyword>
<feature type="compositionally biased region" description="Polar residues" evidence="2">
    <location>
        <begin position="659"/>
        <end position="671"/>
    </location>
</feature>
<keyword evidence="1" id="KW-0175">Coiled coil</keyword>
<dbReference type="Gene3D" id="2.60.120.650">
    <property type="entry name" value="Cupin"/>
    <property type="match status" value="1"/>
</dbReference>
<organism evidence="4 5">
    <name type="scientific">Antrodiella citrinella</name>
    <dbReference type="NCBI Taxonomy" id="2447956"/>
    <lineage>
        <taxon>Eukaryota</taxon>
        <taxon>Fungi</taxon>
        <taxon>Dikarya</taxon>
        <taxon>Basidiomycota</taxon>
        <taxon>Agaricomycotina</taxon>
        <taxon>Agaricomycetes</taxon>
        <taxon>Polyporales</taxon>
        <taxon>Steccherinaceae</taxon>
        <taxon>Antrodiella</taxon>
    </lineage>
</organism>
<feature type="compositionally biased region" description="Polar residues" evidence="2">
    <location>
        <begin position="842"/>
        <end position="852"/>
    </location>
</feature>